<comment type="caution">
    <text evidence="2">The sequence shown here is derived from an EMBL/GenBank/DDBJ whole genome shotgun (WGS) entry which is preliminary data.</text>
</comment>
<evidence type="ECO:0000313" key="2">
    <source>
        <dbReference type="EMBL" id="KAK5873515.1"/>
    </source>
</evidence>
<dbReference type="EMBL" id="JAUZQC010000003">
    <property type="protein sequence ID" value="KAK5873515.1"/>
    <property type="molecule type" value="Genomic_DNA"/>
</dbReference>
<keyword evidence="3" id="KW-1185">Reference proteome</keyword>
<protein>
    <submittedName>
        <fullName evidence="2">Uncharacterized protein</fullName>
    </submittedName>
</protein>
<name>A0AAN7Y3Q8_ELEMC</name>
<reference evidence="2 3" key="2">
    <citation type="journal article" date="2023" name="Mol. Biol. Evol.">
        <title>Genomics of Secondarily Temperate Adaptation in the Only Non-Antarctic Icefish.</title>
        <authorList>
            <person name="Rivera-Colon A.G."/>
            <person name="Rayamajhi N."/>
            <person name="Minhas B.F."/>
            <person name="Madrigal G."/>
            <person name="Bilyk K.T."/>
            <person name="Yoon V."/>
            <person name="Hune M."/>
            <person name="Gregory S."/>
            <person name="Cheng C.H.C."/>
            <person name="Catchen J.M."/>
        </authorList>
    </citation>
    <scope>NUCLEOTIDE SEQUENCE [LARGE SCALE GENOMIC DNA]</scope>
    <source>
        <strain evidence="2">JMC-PN-2008</strain>
    </source>
</reference>
<evidence type="ECO:0000313" key="3">
    <source>
        <dbReference type="Proteomes" id="UP001346869"/>
    </source>
</evidence>
<dbReference type="Proteomes" id="UP001346869">
    <property type="component" value="Unassembled WGS sequence"/>
</dbReference>
<dbReference type="AlphaFoldDB" id="A0AAN7Y3Q8"/>
<gene>
    <name evidence="2" type="ORF">PBY51_018551</name>
</gene>
<evidence type="ECO:0000256" key="1">
    <source>
        <dbReference type="SAM" id="MobiDB-lite"/>
    </source>
</evidence>
<accession>A0AAN7Y3Q8</accession>
<sequence>MHSASPPLHNSSVEPSGDVRRHARGRGGCSLQGRVREEALTRRSRRRGEGSLRALMDGGEKRLLTMSVASRRLKQRAPTRVSS</sequence>
<proteinExistence type="predicted"/>
<organism evidence="2 3">
    <name type="scientific">Eleginops maclovinus</name>
    <name type="common">Patagonian blennie</name>
    <name type="synonym">Eleginus maclovinus</name>
    <dbReference type="NCBI Taxonomy" id="56733"/>
    <lineage>
        <taxon>Eukaryota</taxon>
        <taxon>Metazoa</taxon>
        <taxon>Chordata</taxon>
        <taxon>Craniata</taxon>
        <taxon>Vertebrata</taxon>
        <taxon>Euteleostomi</taxon>
        <taxon>Actinopterygii</taxon>
        <taxon>Neopterygii</taxon>
        <taxon>Teleostei</taxon>
        <taxon>Neoteleostei</taxon>
        <taxon>Acanthomorphata</taxon>
        <taxon>Eupercaria</taxon>
        <taxon>Perciformes</taxon>
        <taxon>Notothenioidei</taxon>
        <taxon>Eleginopidae</taxon>
        <taxon>Eleginops</taxon>
    </lineage>
</organism>
<feature type="region of interest" description="Disordered" evidence="1">
    <location>
        <begin position="1"/>
        <end position="58"/>
    </location>
</feature>
<reference evidence="2 3" key="1">
    <citation type="journal article" date="2023" name="Genes (Basel)">
        <title>Chromosome-Level Genome Assembly and Circadian Gene Repertoire of the Patagonia Blennie Eleginops maclovinus-The Closest Ancestral Proxy of Antarctic Cryonotothenioids.</title>
        <authorList>
            <person name="Cheng C.C."/>
            <person name="Rivera-Colon A.G."/>
            <person name="Minhas B.F."/>
            <person name="Wilson L."/>
            <person name="Rayamajhi N."/>
            <person name="Vargas-Chacoff L."/>
            <person name="Catchen J.M."/>
        </authorList>
    </citation>
    <scope>NUCLEOTIDE SEQUENCE [LARGE SCALE GENOMIC DNA]</scope>
    <source>
        <strain evidence="2">JMC-PN-2008</strain>
    </source>
</reference>